<evidence type="ECO:0000256" key="1">
    <source>
        <dbReference type="SAM" id="MobiDB-lite"/>
    </source>
</evidence>
<protein>
    <submittedName>
        <fullName evidence="2">Uncharacterized protein</fullName>
    </submittedName>
</protein>
<sequence>MGNMILTALLVVAAYAAWKTLRDKGLGRRSSVEEAARKATEHMAGKSDAQTLEAGRDGVYRPKDKTAR</sequence>
<feature type="compositionally biased region" description="Basic and acidic residues" evidence="1">
    <location>
        <begin position="29"/>
        <end position="45"/>
    </location>
</feature>
<dbReference type="Proteomes" id="UP000032160">
    <property type="component" value="Chromosome I"/>
</dbReference>
<feature type="compositionally biased region" description="Basic and acidic residues" evidence="1">
    <location>
        <begin position="54"/>
        <end position="68"/>
    </location>
</feature>
<proteinExistence type="predicted"/>
<evidence type="ECO:0000313" key="3">
    <source>
        <dbReference type="Proteomes" id="UP000032160"/>
    </source>
</evidence>
<dbReference type="AlphaFoldDB" id="X5MMJ2"/>
<keyword evidence="3" id="KW-1185">Reference proteome</keyword>
<feature type="region of interest" description="Disordered" evidence="1">
    <location>
        <begin position="29"/>
        <end position="68"/>
    </location>
</feature>
<gene>
    <name evidence="2" type="ORF">BN1012_Phect2267</name>
</gene>
<dbReference type="EMBL" id="HG966617">
    <property type="protein sequence ID" value="CDO60480.1"/>
    <property type="molecule type" value="Genomic_DNA"/>
</dbReference>
<organism evidence="2 3">
    <name type="scientific">Candidatus Phaeomarinibacter ectocarpi</name>
    <dbReference type="NCBI Taxonomy" id="1458461"/>
    <lineage>
        <taxon>Bacteria</taxon>
        <taxon>Pseudomonadati</taxon>
        <taxon>Pseudomonadota</taxon>
        <taxon>Alphaproteobacteria</taxon>
        <taxon>Hyphomicrobiales</taxon>
        <taxon>Parvibaculaceae</taxon>
        <taxon>Candidatus Phaeomarinibacter</taxon>
    </lineage>
</organism>
<dbReference type="HOGENOM" id="CLU_2786177_0_0_5"/>
<dbReference type="KEGG" id="pect:BN1012_Phect2267"/>
<accession>X5MMJ2</accession>
<dbReference type="RefSeq" id="WP_043948513.1">
    <property type="nucleotide sequence ID" value="NZ_HG966617.1"/>
</dbReference>
<evidence type="ECO:0000313" key="2">
    <source>
        <dbReference type="EMBL" id="CDO60480.1"/>
    </source>
</evidence>
<name>X5MMJ2_9HYPH</name>
<reference evidence="2 3" key="1">
    <citation type="journal article" date="2014" name="Front. Genet.">
        <title>Genome and metabolic network of "Candidatus Phaeomarinobacter ectocarpi" Ec32, a new candidate genus of Alphaproteobacteria frequently associated with brown algae.</title>
        <authorList>
            <person name="Dittami S.M."/>
            <person name="Barbeyron T."/>
            <person name="Boyen C."/>
            <person name="Cambefort J."/>
            <person name="Collet G."/>
            <person name="Delage L."/>
            <person name="Gobet A."/>
            <person name="Groisillier A."/>
            <person name="Leblanc C."/>
            <person name="Michel G."/>
            <person name="Scornet D."/>
            <person name="Siegel A."/>
            <person name="Tapia J.E."/>
            <person name="Tonon T."/>
        </authorList>
    </citation>
    <scope>NUCLEOTIDE SEQUENCE [LARGE SCALE GENOMIC DNA]</scope>
    <source>
        <strain evidence="2 3">Ec32</strain>
    </source>
</reference>
<dbReference type="STRING" id="1458461.BN1012_Phect2267"/>